<dbReference type="EMBL" id="HBUF01484258">
    <property type="protein sequence ID" value="CAG6745100.1"/>
    <property type="molecule type" value="Transcribed_RNA"/>
</dbReference>
<evidence type="ECO:0000313" key="1">
    <source>
        <dbReference type="EMBL" id="CAG6745100.1"/>
    </source>
</evidence>
<dbReference type="EMBL" id="HBUF01484259">
    <property type="protein sequence ID" value="CAG6745101.1"/>
    <property type="molecule type" value="Transcribed_RNA"/>
</dbReference>
<reference evidence="1" key="1">
    <citation type="submission" date="2021-05" db="EMBL/GenBank/DDBJ databases">
        <authorList>
            <person name="Alioto T."/>
            <person name="Alioto T."/>
            <person name="Gomez Garrido J."/>
        </authorList>
    </citation>
    <scope>NUCLEOTIDE SEQUENCE</scope>
</reference>
<organism evidence="1">
    <name type="scientific">Cacopsylla melanoneura</name>
    <dbReference type="NCBI Taxonomy" id="428564"/>
    <lineage>
        <taxon>Eukaryota</taxon>
        <taxon>Metazoa</taxon>
        <taxon>Ecdysozoa</taxon>
        <taxon>Arthropoda</taxon>
        <taxon>Hexapoda</taxon>
        <taxon>Insecta</taxon>
        <taxon>Pterygota</taxon>
        <taxon>Neoptera</taxon>
        <taxon>Paraneoptera</taxon>
        <taxon>Hemiptera</taxon>
        <taxon>Sternorrhyncha</taxon>
        <taxon>Psylloidea</taxon>
        <taxon>Psyllidae</taxon>
        <taxon>Psyllinae</taxon>
        <taxon>Cacopsylla</taxon>
    </lineage>
</organism>
<name>A0A8D8ZCP1_9HEMI</name>
<sequence>MIEEDISFLCVGICYIIQGERRRHFISVCWNLLYYTGREKKAFHFCVLESVIHIILGERRRCFISACGAELFSILCYKYHNDRSKQIHTVIFFNQIWESNSFTSRLETYNTYRSIHYYTYNLQGVP</sequence>
<dbReference type="AlphaFoldDB" id="A0A8D8ZCP1"/>
<proteinExistence type="predicted"/>
<accession>A0A8D8ZCP1</accession>
<protein>
    <submittedName>
        <fullName evidence="1">Uncharacterized protein</fullName>
    </submittedName>
</protein>